<sequence length="86" mass="9608">MSQEKRTPNNKHRSSFTAESDFQSENSRFLELAQGRVGRDPTVKKVTGGCGDEEELPCVIWTMGGGISYTTVVEHQFPVHPHCLVM</sequence>
<protein>
    <submittedName>
        <fullName evidence="2">Uncharacterized protein</fullName>
    </submittedName>
</protein>
<dbReference type="EMBL" id="OZ019894">
    <property type="protein sequence ID" value="CAK9217335.1"/>
    <property type="molecule type" value="Genomic_DNA"/>
</dbReference>
<accession>A0ABP0UD44</accession>
<name>A0ABP0UD44_9BRYO</name>
<gene>
    <name evidence="2" type="ORF">CSSPTR1EN2_LOCUS13919</name>
</gene>
<evidence type="ECO:0000313" key="2">
    <source>
        <dbReference type="EMBL" id="CAK9217335.1"/>
    </source>
</evidence>
<evidence type="ECO:0000256" key="1">
    <source>
        <dbReference type="SAM" id="MobiDB-lite"/>
    </source>
</evidence>
<feature type="compositionally biased region" description="Polar residues" evidence="1">
    <location>
        <begin position="15"/>
        <end position="24"/>
    </location>
</feature>
<evidence type="ECO:0000313" key="3">
    <source>
        <dbReference type="Proteomes" id="UP001497512"/>
    </source>
</evidence>
<proteinExistence type="predicted"/>
<reference evidence="2" key="1">
    <citation type="submission" date="2024-02" db="EMBL/GenBank/DDBJ databases">
        <authorList>
            <consortium name="ELIXIR-Norway"/>
            <consortium name="Elixir Norway"/>
        </authorList>
    </citation>
    <scope>NUCLEOTIDE SEQUENCE</scope>
</reference>
<feature type="region of interest" description="Disordered" evidence="1">
    <location>
        <begin position="1"/>
        <end position="24"/>
    </location>
</feature>
<dbReference type="Proteomes" id="UP001497512">
    <property type="component" value="Chromosome 2"/>
</dbReference>
<organism evidence="2 3">
    <name type="scientific">Sphagnum troendelagicum</name>
    <dbReference type="NCBI Taxonomy" id="128251"/>
    <lineage>
        <taxon>Eukaryota</taxon>
        <taxon>Viridiplantae</taxon>
        <taxon>Streptophyta</taxon>
        <taxon>Embryophyta</taxon>
        <taxon>Bryophyta</taxon>
        <taxon>Sphagnophytina</taxon>
        <taxon>Sphagnopsida</taxon>
        <taxon>Sphagnales</taxon>
        <taxon>Sphagnaceae</taxon>
        <taxon>Sphagnum</taxon>
    </lineage>
</organism>
<keyword evidence="3" id="KW-1185">Reference proteome</keyword>